<reference evidence="2 3" key="1">
    <citation type="submission" date="2017-11" db="EMBL/GenBank/DDBJ databases">
        <authorList>
            <person name="Kracher B."/>
        </authorList>
    </citation>
    <scope>NUCLEOTIDE SEQUENCE [LARGE SCALE GENOMIC DNA]</scope>
    <source>
        <strain evidence="2 3">RACE1</strain>
    </source>
</reference>
<protein>
    <submittedName>
        <fullName evidence="2">Uncharacterized protein</fullName>
    </submittedName>
</protein>
<proteinExistence type="predicted"/>
<name>A0A383UK63_BLUHO</name>
<gene>
    <name evidence="2" type="ORF">BLGHR1_11448</name>
</gene>
<dbReference type="AlphaFoldDB" id="A0A383UK63"/>
<evidence type="ECO:0000313" key="3">
    <source>
        <dbReference type="Proteomes" id="UP000275772"/>
    </source>
</evidence>
<dbReference type="VEuPathDB" id="FungiDB:BLGHR1_11448"/>
<keyword evidence="1" id="KW-0732">Signal</keyword>
<dbReference type="Proteomes" id="UP000275772">
    <property type="component" value="Unassembled WGS sequence"/>
</dbReference>
<accession>A0A383UK63</accession>
<feature type="chain" id="PRO_5016665958" evidence="1">
    <location>
        <begin position="19"/>
        <end position="339"/>
    </location>
</feature>
<evidence type="ECO:0000313" key="2">
    <source>
        <dbReference type="EMBL" id="SZF00704.1"/>
    </source>
</evidence>
<feature type="signal peptide" evidence="1">
    <location>
        <begin position="1"/>
        <end position="18"/>
    </location>
</feature>
<evidence type="ECO:0000256" key="1">
    <source>
        <dbReference type="SAM" id="SignalP"/>
    </source>
</evidence>
<sequence>MSCVFAFLLSTVGRFVLVGMDPGNNHYSVHEAPGLKTFPLLEKDHHIFTVIPRFQSHGTYHSIYCSFRLTQSDIVRIFDEKISHYDARSTEVDLSDTNRESEDYRKKLFSIEEDQYAEKRCLKYMEKITRITDKNYMSDSRLKLSCSVKAMASLAFKGQVGIDGDYRCFAPKVNSHTYLITADKPIHMSDLLSIRPLLHHQRSPSLTSALVWYQGNLLVFKKKTVHRESKWAFQAVPVLRNIKPSVYTLWNPITDIGSKSKYGSQLSAYMSTNYPCYKLVYDDMVKNSHVGKWRTENGRTQSSLEYIAAYSATIRQIKNCMKLYKNLFYASDELEWFCI</sequence>
<dbReference type="EMBL" id="UNSH01000022">
    <property type="protein sequence ID" value="SZF00704.1"/>
    <property type="molecule type" value="Genomic_DNA"/>
</dbReference>
<organism evidence="2 3">
    <name type="scientific">Blumeria hordei</name>
    <name type="common">Barley powdery mildew</name>
    <name type="synonym">Blumeria graminis f. sp. hordei</name>
    <dbReference type="NCBI Taxonomy" id="2867405"/>
    <lineage>
        <taxon>Eukaryota</taxon>
        <taxon>Fungi</taxon>
        <taxon>Dikarya</taxon>
        <taxon>Ascomycota</taxon>
        <taxon>Pezizomycotina</taxon>
        <taxon>Leotiomycetes</taxon>
        <taxon>Erysiphales</taxon>
        <taxon>Erysiphaceae</taxon>
        <taxon>Blumeria</taxon>
    </lineage>
</organism>